<feature type="compositionally biased region" description="Low complexity" evidence="1">
    <location>
        <begin position="565"/>
        <end position="582"/>
    </location>
</feature>
<evidence type="ECO:0000256" key="1">
    <source>
        <dbReference type="SAM" id="MobiDB-lite"/>
    </source>
</evidence>
<feature type="compositionally biased region" description="Low complexity" evidence="1">
    <location>
        <begin position="663"/>
        <end position="697"/>
    </location>
</feature>
<feature type="compositionally biased region" description="Pro residues" evidence="1">
    <location>
        <begin position="596"/>
        <end position="626"/>
    </location>
</feature>
<dbReference type="Proteomes" id="UP000652761">
    <property type="component" value="Unassembled WGS sequence"/>
</dbReference>
<reference evidence="2" key="1">
    <citation type="submission" date="2017-07" db="EMBL/GenBank/DDBJ databases">
        <title>Taro Niue Genome Assembly and Annotation.</title>
        <authorList>
            <person name="Atibalentja N."/>
            <person name="Keating K."/>
            <person name="Fields C.J."/>
        </authorList>
    </citation>
    <scope>NUCLEOTIDE SEQUENCE</scope>
    <source>
        <strain evidence="2">Niue_2</strain>
        <tissue evidence="2">Leaf</tissue>
    </source>
</reference>
<accession>A0A843X6A1</accession>
<gene>
    <name evidence="2" type="ORF">Taro_047065</name>
</gene>
<name>A0A843X6A1_COLES</name>
<comment type="caution">
    <text evidence="2">The sequence shown here is derived from an EMBL/GenBank/DDBJ whole genome shotgun (WGS) entry which is preliminary data.</text>
</comment>
<feature type="compositionally biased region" description="Low complexity" evidence="1">
    <location>
        <begin position="527"/>
        <end position="541"/>
    </location>
</feature>
<feature type="region of interest" description="Disordered" evidence="1">
    <location>
        <begin position="352"/>
        <end position="437"/>
    </location>
</feature>
<feature type="region of interest" description="Disordered" evidence="1">
    <location>
        <begin position="527"/>
        <end position="706"/>
    </location>
</feature>
<feature type="region of interest" description="Disordered" evidence="1">
    <location>
        <begin position="327"/>
        <end position="346"/>
    </location>
</feature>
<evidence type="ECO:0000313" key="2">
    <source>
        <dbReference type="EMBL" id="MQM14135.1"/>
    </source>
</evidence>
<feature type="compositionally biased region" description="Pro residues" evidence="1">
    <location>
        <begin position="653"/>
        <end position="662"/>
    </location>
</feature>
<dbReference type="EMBL" id="NMUH01005974">
    <property type="protein sequence ID" value="MQM14135.1"/>
    <property type="molecule type" value="Genomic_DNA"/>
</dbReference>
<proteinExistence type="predicted"/>
<protein>
    <submittedName>
        <fullName evidence="2">Uncharacterized protein</fullName>
    </submittedName>
</protein>
<evidence type="ECO:0000313" key="3">
    <source>
        <dbReference type="Proteomes" id="UP000652761"/>
    </source>
</evidence>
<feature type="compositionally biased region" description="Acidic residues" evidence="1">
    <location>
        <begin position="414"/>
        <end position="425"/>
    </location>
</feature>
<dbReference type="AlphaFoldDB" id="A0A843X6A1"/>
<sequence length="1035" mass="112563">MSKPQLFFPTYNRTPKHHGCLNTLHQTLGDVLTSCWGRVGEFLAAGEQEIVHTKPFFFPFSSAATCTNYPLEVDQSLGGYGTEYLSPEQQERFTFVKTKLCGNKTVDVTDLEKNGMHSIVAAVRRMQWTIILTFSEVSYPDLVKAFYVCLKSEADGSLTSSVKGTTIKIDYNLLKTLFDVNSTGHSGIHTVDTQTSVAEGEAIIGEAPEVQPEEVVAATSVTPIAPESTSSQGAIFETEFSAELAIGAPGEVASAAEEALESSVAVELERESAEEVSVAPAGAVVEEAVASSHLEDAAVEDAPSHEEQNVSEPQISESVAVGHNVEVSVDEAPIQKEQTTVPDDTVMEEAPIQGEQEGEQSVSPNIPEETSVPMTDTSGLGTSLEGNEGIPQGESIENPPEEHFRDGETASSSESDEDANIDEVQDPVNQSKKKRKDVAPELPLLADAPYQRTQRQKIVIQLKHVIERLDVQGEILCSLQSDVNSIFMIQASTSKEMLQVRNAMKWFNKEMGSMKALLSEVLQAIKAQAPPSSEPPSTSAAEMEGPSVVSEEVPLESGPSGPSIQEQGQSGSPVEGSGPSEQAGKKQIPAEEPVVDPVPPISSPSQTPAPPSPPSASTAPPAPPTFKQPQPRNISSPTPFSSHSTSPPASSTPFPPPPPIFEVPPTSSSAGASSSGPSSSAGPSHHTSSNPPSLLHPHNPPSFITIIPEGAQIDGPYLSPIKDEFEDTILGSVLKVGEHIHVSNPSCPPSKKRKTSSSSFNPVYPPLWFSLTEVTKNKPLYRDYLTKVVFATLFNLPFLNLSDHLHIILPYTSLTKFVRNKIFSSAQSFSEEEWARSNKVLYNKFLSARSEVFPPRDHSLTLSEWFLLHHSNIWAPFIQKEIKLIRQFKMFNDYRYLHRLLEVQFSQFRQAIRNLGSEHGTAAIQVDFATLQLPEATYLPPLHSLLMGTPVGSIIFEHFARVMGRIKVQEGSVVAFPRFIFREYHLGHIRAEILAPALSECERLTPAGWAKFYPLSAQQLSDTNATLAREGRPPI</sequence>
<feature type="compositionally biased region" description="Low complexity" evidence="1">
    <location>
        <begin position="627"/>
        <end position="652"/>
    </location>
</feature>
<organism evidence="2 3">
    <name type="scientific">Colocasia esculenta</name>
    <name type="common">Wild taro</name>
    <name type="synonym">Arum esculentum</name>
    <dbReference type="NCBI Taxonomy" id="4460"/>
    <lineage>
        <taxon>Eukaryota</taxon>
        <taxon>Viridiplantae</taxon>
        <taxon>Streptophyta</taxon>
        <taxon>Embryophyta</taxon>
        <taxon>Tracheophyta</taxon>
        <taxon>Spermatophyta</taxon>
        <taxon>Magnoliopsida</taxon>
        <taxon>Liliopsida</taxon>
        <taxon>Araceae</taxon>
        <taxon>Aroideae</taxon>
        <taxon>Colocasieae</taxon>
        <taxon>Colocasia</taxon>
    </lineage>
</organism>
<keyword evidence="3" id="KW-1185">Reference proteome</keyword>
<feature type="compositionally biased region" description="Polar residues" evidence="1">
    <location>
        <begin position="372"/>
        <end position="385"/>
    </location>
</feature>